<reference evidence="3" key="1">
    <citation type="submission" date="2022-05" db="EMBL/GenBank/DDBJ databases">
        <title>Comparative Genomics of Spacecraft Associated Microbes.</title>
        <authorList>
            <person name="Tran M.T."/>
            <person name="Wright A."/>
            <person name="Seuylemezian A."/>
            <person name="Eisen J."/>
            <person name="Coil D."/>
        </authorList>
    </citation>
    <scope>NUCLEOTIDE SEQUENCE</scope>
    <source>
        <strain evidence="3">214.1.1</strain>
    </source>
</reference>
<dbReference type="CDD" id="cd02966">
    <property type="entry name" value="TlpA_like_family"/>
    <property type="match status" value="1"/>
</dbReference>
<dbReference type="SUPFAM" id="SSF52833">
    <property type="entry name" value="Thioredoxin-like"/>
    <property type="match status" value="1"/>
</dbReference>
<protein>
    <submittedName>
        <fullName evidence="3">TlpA family protein disulfide reductase</fullName>
    </submittedName>
</protein>
<dbReference type="GO" id="GO:0016209">
    <property type="term" value="F:antioxidant activity"/>
    <property type="evidence" value="ECO:0007669"/>
    <property type="project" value="InterPro"/>
</dbReference>
<keyword evidence="4" id="KW-1185">Reference proteome</keyword>
<dbReference type="InterPro" id="IPR036249">
    <property type="entry name" value="Thioredoxin-like_sf"/>
</dbReference>
<dbReference type="EMBL" id="JAMBOL010000032">
    <property type="protein sequence ID" value="MCM3716251.1"/>
    <property type="molecule type" value="Genomic_DNA"/>
</dbReference>
<evidence type="ECO:0000313" key="3">
    <source>
        <dbReference type="EMBL" id="MCM3716251.1"/>
    </source>
</evidence>
<proteinExistence type="predicted"/>
<organism evidence="3 4">
    <name type="scientific">Halalkalibacter oceani</name>
    <dbReference type="NCBI Taxonomy" id="1653776"/>
    <lineage>
        <taxon>Bacteria</taxon>
        <taxon>Bacillati</taxon>
        <taxon>Bacillota</taxon>
        <taxon>Bacilli</taxon>
        <taxon>Bacillales</taxon>
        <taxon>Bacillaceae</taxon>
        <taxon>Halalkalibacter</taxon>
    </lineage>
</organism>
<gene>
    <name evidence="3" type="ORF">M3202_19595</name>
</gene>
<name>A0A9X2DT75_9BACI</name>
<dbReference type="RefSeq" id="WP_251224922.1">
    <property type="nucleotide sequence ID" value="NZ_JAMBOL010000032.1"/>
</dbReference>
<sequence>MNNKKRQTFYRSILILILCGVGFMYSQSTTVFQQVEEAVAAQVTTGAQIGQEALSFELPTLTGKQVALADYRGQPVVLNFFATWCHPCQEEMPIIVEMEKRLKEKNVAFLAVNMTSQETDKSQIKPFLQHFRAYFDPLLDEEGDVLKAYQIIGIPTTIVIDEHGIITQRINGGMTYEMMEDLILLRE</sequence>
<evidence type="ECO:0000256" key="1">
    <source>
        <dbReference type="ARBA" id="ARBA00023157"/>
    </source>
</evidence>
<dbReference type="PANTHER" id="PTHR42852">
    <property type="entry name" value="THIOL:DISULFIDE INTERCHANGE PROTEIN DSBE"/>
    <property type="match status" value="1"/>
</dbReference>
<dbReference type="AlphaFoldDB" id="A0A9X2DT75"/>
<dbReference type="GO" id="GO:0016491">
    <property type="term" value="F:oxidoreductase activity"/>
    <property type="evidence" value="ECO:0007669"/>
    <property type="project" value="InterPro"/>
</dbReference>
<comment type="caution">
    <text evidence="3">The sequence shown here is derived from an EMBL/GenBank/DDBJ whole genome shotgun (WGS) entry which is preliminary data.</text>
</comment>
<dbReference type="InterPro" id="IPR013766">
    <property type="entry name" value="Thioredoxin_domain"/>
</dbReference>
<dbReference type="InterPro" id="IPR050553">
    <property type="entry name" value="Thioredoxin_ResA/DsbE_sf"/>
</dbReference>
<dbReference type="InterPro" id="IPR000866">
    <property type="entry name" value="AhpC/TSA"/>
</dbReference>
<dbReference type="Pfam" id="PF00578">
    <property type="entry name" value="AhpC-TSA"/>
    <property type="match status" value="1"/>
</dbReference>
<dbReference type="PANTHER" id="PTHR42852:SF18">
    <property type="entry name" value="CHROMOSOME UNDETERMINED SCAFFOLD_47, WHOLE GENOME SHOTGUN SEQUENCE"/>
    <property type="match status" value="1"/>
</dbReference>
<accession>A0A9X2DT75</accession>
<dbReference type="PROSITE" id="PS51352">
    <property type="entry name" value="THIOREDOXIN_2"/>
    <property type="match status" value="1"/>
</dbReference>
<evidence type="ECO:0000259" key="2">
    <source>
        <dbReference type="PROSITE" id="PS51352"/>
    </source>
</evidence>
<dbReference type="Proteomes" id="UP001139179">
    <property type="component" value="Unassembled WGS sequence"/>
</dbReference>
<feature type="domain" description="Thioredoxin" evidence="2">
    <location>
        <begin position="47"/>
        <end position="187"/>
    </location>
</feature>
<evidence type="ECO:0000313" key="4">
    <source>
        <dbReference type="Proteomes" id="UP001139179"/>
    </source>
</evidence>
<dbReference type="Gene3D" id="3.40.30.10">
    <property type="entry name" value="Glutaredoxin"/>
    <property type="match status" value="1"/>
</dbReference>
<keyword evidence="1" id="KW-1015">Disulfide bond</keyword>